<dbReference type="InterPro" id="IPR000719">
    <property type="entry name" value="Prot_kinase_dom"/>
</dbReference>
<evidence type="ECO:0000313" key="7">
    <source>
        <dbReference type="EMBL" id="RKQ91289.1"/>
    </source>
</evidence>
<dbReference type="SUPFAM" id="SSF56112">
    <property type="entry name" value="Protein kinase-like (PK-like)"/>
    <property type="match status" value="1"/>
</dbReference>
<keyword evidence="8" id="KW-1185">Reference proteome</keyword>
<evidence type="ECO:0000256" key="5">
    <source>
        <dbReference type="SAM" id="MobiDB-lite"/>
    </source>
</evidence>
<organism evidence="7 8">
    <name type="scientific">Solirubrobacter pauli</name>
    <dbReference type="NCBI Taxonomy" id="166793"/>
    <lineage>
        <taxon>Bacteria</taxon>
        <taxon>Bacillati</taxon>
        <taxon>Actinomycetota</taxon>
        <taxon>Thermoleophilia</taxon>
        <taxon>Solirubrobacterales</taxon>
        <taxon>Solirubrobacteraceae</taxon>
        <taxon>Solirubrobacter</taxon>
    </lineage>
</organism>
<keyword evidence="2" id="KW-0547">Nucleotide-binding</keyword>
<feature type="region of interest" description="Disordered" evidence="5">
    <location>
        <begin position="106"/>
        <end position="127"/>
    </location>
</feature>
<evidence type="ECO:0000256" key="1">
    <source>
        <dbReference type="ARBA" id="ARBA00022679"/>
    </source>
</evidence>
<dbReference type="EMBL" id="RBIL01000001">
    <property type="protein sequence ID" value="RKQ91289.1"/>
    <property type="molecule type" value="Genomic_DNA"/>
</dbReference>
<evidence type="ECO:0000256" key="2">
    <source>
        <dbReference type="ARBA" id="ARBA00022741"/>
    </source>
</evidence>
<proteinExistence type="predicted"/>
<dbReference type="AlphaFoldDB" id="A0A660L9T2"/>
<dbReference type="OrthoDB" id="3778994at2"/>
<gene>
    <name evidence="7" type="ORF">C8N24_1111</name>
</gene>
<dbReference type="PROSITE" id="PS00108">
    <property type="entry name" value="PROTEIN_KINASE_ST"/>
    <property type="match status" value="1"/>
</dbReference>
<dbReference type="Gene3D" id="3.30.200.20">
    <property type="entry name" value="Phosphorylase Kinase, domain 1"/>
    <property type="match status" value="1"/>
</dbReference>
<evidence type="ECO:0000256" key="3">
    <source>
        <dbReference type="ARBA" id="ARBA00022777"/>
    </source>
</evidence>
<accession>A0A660L9T2</accession>
<dbReference type="SMART" id="SM00220">
    <property type="entry name" value="S_TKc"/>
    <property type="match status" value="1"/>
</dbReference>
<dbReference type="Gene3D" id="1.10.510.10">
    <property type="entry name" value="Transferase(Phosphotransferase) domain 1"/>
    <property type="match status" value="1"/>
</dbReference>
<dbReference type="PANTHER" id="PTHR43289">
    <property type="entry name" value="MITOGEN-ACTIVATED PROTEIN KINASE KINASE KINASE 20-RELATED"/>
    <property type="match status" value="1"/>
</dbReference>
<evidence type="ECO:0000259" key="6">
    <source>
        <dbReference type="PROSITE" id="PS50011"/>
    </source>
</evidence>
<evidence type="ECO:0000313" key="8">
    <source>
        <dbReference type="Proteomes" id="UP000278962"/>
    </source>
</evidence>
<comment type="caution">
    <text evidence="7">The sequence shown here is derived from an EMBL/GenBank/DDBJ whole genome shotgun (WGS) entry which is preliminary data.</text>
</comment>
<dbReference type="PROSITE" id="PS50011">
    <property type="entry name" value="PROTEIN_KINASE_DOM"/>
    <property type="match status" value="1"/>
</dbReference>
<sequence>MDSTVAYTPPFVHEQPRERPTWGFAEGDELAPGRTVLRRIGGGRRYEALLVWDEHRLAVLVAKVLRPDHAQDPIALHDLRREATLLERLAHPVVVRGFGAHLEEAGAGRSRPLGDDSPPNEPAGRGSARFPHLVLEHLDGPTLDELLAQGGPLAIEQLLPLGLHVASALHYLAGEGIVHLDVKPSNIVMGGPPRLIDLSVARTLHHAAALRSPIGTDAFMAPEQCEPDGRLGPPADVFGLAATLYTALTGARPFPPCEDRWPQLTALPAPLPRRTPKALAAILTRGMAQDPASRPTARDFAVALEPLVAALPRRMTLGRRG</sequence>
<dbReference type="RefSeq" id="WP_121248775.1">
    <property type="nucleotide sequence ID" value="NZ_RBIL01000001.1"/>
</dbReference>
<dbReference type="InterPro" id="IPR011009">
    <property type="entry name" value="Kinase-like_dom_sf"/>
</dbReference>
<dbReference type="GO" id="GO:0005524">
    <property type="term" value="F:ATP binding"/>
    <property type="evidence" value="ECO:0007669"/>
    <property type="project" value="UniProtKB-KW"/>
</dbReference>
<dbReference type="PANTHER" id="PTHR43289:SF34">
    <property type="entry name" value="SERINE_THREONINE-PROTEIN KINASE YBDM-RELATED"/>
    <property type="match status" value="1"/>
</dbReference>
<feature type="domain" description="Protein kinase" evidence="6">
    <location>
        <begin position="34"/>
        <end position="308"/>
    </location>
</feature>
<dbReference type="Pfam" id="PF00069">
    <property type="entry name" value="Pkinase"/>
    <property type="match status" value="1"/>
</dbReference>
<dbReference type="CDD" id="cd14014">
    <property type="entry name" value="STKc_PknB_like"/>
    <property type="match status" value="1"/>
</dbReference>
<dbReference type="InterPro" id="IPR008271">
    <property type="entry name" value="Ser/Thr_kinase_AS"/>
</dbReference>
<evidence type="ECO:0000256" key="4">
    <source>
        <dbReference type="ARBA" id="ARBA00022840"/>
    </source>
</evidence>
<dbReference type="Proteomes" id="UP000278962">
    <property type="component" value="Unassembled WGS sequence"/>
</dbReference>
<keyword evidence="4" id="KW-0067">ATP-binding</keyword>
<dbReference type="GO" id="GO:0004674">
    <property type="term" value="F:protein serine/threonine kinase activity"/>
    <property type="evidence" value="ECO:0007669"/>
    <property type="project" value="UniProtKB-KW"/>
</dbReference>
<keyword evidence="7" id="KW-0723">Serine/threonine-protein kinase</keyword>
<protein>
    <submittedName>
        <fullName evidence="7">Serine/threonine protein kinase</fullName>
    </submittedName>
</protein>
<reference evidence="7 8" key="1">
    <citation type="submission" date="2018-10" db="EMBL/GenBank/DDBJ databases">
        <title>Genomic Encyclopedia of Archaeal and Bacterial Type Strains, Phase II (KMG-II): from individual species to whole genera.</title>
        <authorList>
            <person name="Goeker M."/>
        </authorList>
    </citation>
    <scope>NUCLEOTIDE SEQUENCE [LARGE SCALE GENOMIC DNA]</scope>
    <source>
        <strain evidence="7 8">DSM 14954</strain>
    </source>
</reference>
<name>A0A660L9T2_9ACTN</name>
<keyword evidence="3 7" id="KW-0418">Kinase</keyword>
<keyword evidence="1" id="KW-0808">Transferase</keyword>